<dbReference type="InterPro" id="IPR013249">
    <property type="entry name" value="RNA_pol_sigma70_r4_t2"/>
</dbReference>
<dbReference type="GO" id="GO:0003677">
    <property type="term" value="F:DNA binding"/>
    <property type="evidence" value="ECO:0007669"/>
    <property type="project" value="InterPro"/>
</dbReference>
<proteinExistence type="inferred from homology"/>
<dbReference type="Gene3D" id="1.10.10.10">
    <property type="entry name" value="Winged helix-like DNA-binding domain superfamily/Winged helix DNA-binding domain"/>
    <property type="match status" value="1"/>
</dbReference>
<dbReference type="GO" id="GO:0016987">
    <property type="term" value="F:sigma factor activity"/>
    <property type="evidence" value="ECO:0007669"/>
    <property type="project" value="UniProtKB-KW"/>
</dbReference>
<dbReference type="Pfam" id="PF04542">
    <property type="entry name" value="Sigma70_r2"/>
    <property type="match status" value="1"/>
</dbReference>
<dbReference type="EMBL" id="SLUB01000040">
    <property type="protein sequence ID" value="THE10755.1"/>
    <property type="molecule type" value="Genomic_DNA"/>
</dbReference>
<keyword evidence="2" id="KW-0805">Transcription regulation</keyword>
<reference evidence="7 8" key="1">
    <citation type="journal article" date="2019" name="Indoor Air">
        <title>Impacts of indoor surface finishes on bacterial viability.</title>
        <authorList>
            <person name="Hu J."/>
            <person name="Maamar S.B."/>
            <person name="Glawe A.J."/>
            <person name="Gottel N."/>
            <person name="Gilbert J.A."/>
            <person name="Hartmann E.M."/>
        </authorList>
    </citation>
    <scope>NUCLEOTIDE SEQUENCE [LARGE SCALE GENOMIC DNA]</scope>
    <source>
        <strain evidence="7 8">AF060A6</strain>
    </source>
</reference>
<evidence type="ECO:0000313" key="7">
    <source>
        <dbReference type="EMBL" id="THE10755.1"/>
    </source>
</evidence>
<dbReference type="InterPro" id="IPR007627">
    <property type="entry name" value="RNA_pol_sigma70_r2"/>
</dbReference>
<keyword evidence="4" id="KW-0804">Transcription</keyword>
<dbReference type="InterPro" id="IPR039425">
    <property type="entry name" value="RNA_pol_sigma-70-like"/>
</dbReference>
<accession>A0A4S3PNM8</accession>
<keyword evidence="3" id="KW-0731">Sigma factor</keyword>
<dbReference type="Proteomes" id="UP000306477">
    <property type="component" value="Unassembled WGS sequence"/>
</dbReference>
<gene>
    <name evidence="7" type="ORF">E1I69_17575</name>
</gene>
<dbReference type="InterPro" id="IPR036388">
    <property type="entry name" value="WH-like_DNA-bd_sf"/>
</dbReference>
<keyword evidence="8" id="KW-1185">Reference proteome</keyword>
<dbReference type="OrthoDB" id="9782703at2"/>
<dbReference type="NCBIfam" id="TIGR02937">
    <property type="entry name" value="sigma70-ECF"/>
    <property type="match status" value="1"/>
</dbReference>
<dbReference type="InterPro" id="IPR014284">
    <property type="entry name" value="RNA_pol_sigma-70_dom"/>
</dbReference>
<dbReference type="InterPro" id="IPR013324">
    <property type="entry name" value="RNA_pol_sigma_r3/r4-like"/>
</dbReference>
<evidence type="ECO:0000256" key="3">
    <source>
        <dbReference type="ARBA" id="ARBA00023082"/>
    </source>
</evidence>
<comment type="caution">
    <text evidence="7">The sequence shown here is derived from an EMBL/GenBank/DDBJ whole genome shotgun (WGS) entry which is preliminary data.</text>
</comment>
<dbReference type="InterPro" id="IPR013325">
    <property type="entry name" value="RNA_pol_sigma_r2"/>
</dbReference>
<dbReference type="RefSeq" id="WP_136380870.1">
    <property type="nucleotide sequence ID" value="NZ_SLUB01000040.1"/>
</dbReference>
<dbReference type="PANTHER" id="PTHR43133:SF51">
    <property type="entry name" value="RNA POLYMERASE SIGMA FACTOR"/>
    <property type="match status" value="1"/>
</dbReference>
<dbReference type="PANTHER" id="PTHR43133">
    <property type="entry name" value="RNA POLYMERASE ECF-TYPE SIGMA FACTO"/>
    <property type="match status" value="1"/>
</dbReference>
<evidence type="ECO:0000256" key="1">
    <source>
        <dbReference type="ARBA" id="ARBA00010641"/>
    </source>
</evidence>
<dbReference type="Pfam" id="PF08281">
    <property type="entry name" value="Sigma70_r4_2"/>
    <property type="match status" value="1"/>
</dbReference>
<dbReference type="SUPFAM" id="SSF88659">
    <property type="entry name" value="Sigma3 and sigma4 domains of RNA polymerase sigma factors"/>
    <property type="match status" value="1"/>
</dbReference>
<sequence>MSNSTKLAELAIAGDKQAFEQLIKFESEKLYKIAYLHMRNKDDALDIIQEATYKAYISIHQLKSPAFFSTWLVKILMRTAYKELARKKKVVQLPEEGLDYLIESSQAQEQNLLIDLSEALESLNGNYRNAILLFYYYDLPIRTISTVLDKPQSTIKTYLRRAKAELRKTLGADYYGKRFI</sequence>
<name>A0A4S3PNM8_9BACI</name>
<feature type="domain" description="RNA polymerase sigma factor 70 region 4 type 2" evidence="6">
    <location>
        <begin position="115"/>
        <end position="166"/>
    </location>
</feature>
<dbReference type="AlphaFoldDB" id="A0A4S3PNM8"/>
<dbReference type="SUPFAM" id="SSF88946">
    <property type="entry name" value="Sigma2 domain of RNA polymerase sigma factors"/>
    <property type="match status" value="1"/>
</dbReference>
<dbReference type="NCBIfam" id="TIGR02954">
    <property type="entry name" value="Sig70_famx3"/>
    <property type="match status" value="1"/>
</dbReference>
<comment type="similarity">
    <text evidence="1">Belongs to the sigma-70 factor family. ECF subfamily.</text>
</comment>
<feature type="domain" description="RNA polymerase sigma-70 region 2" evidence="5">
    <location>
        <begin position="29"/>
        <end position="89"/>
    </location>
</feature>
<dbReference type="Gene3D" id="1.10.1740.10">
    <property type="match status" value="1"/>
</dbReference>
<evidence type="ECO:0000256" key="4">
    <source>
        <dbReference type="ARBA" id="ARBA00023163"/>
    </source>
</evidence>
<dbReference type="InterPro" id="IPR014300">
    <property type="entry name" value="RNA_pol_sigma-V"/>
</dbReference>
<evidence type="ECO:0000256" key="2">
    <source>
        <dbReference type="ARBA" id="ARBA00023015"/>
    </source>
</evidence>
<evidence type="ECO:0000259" key="5">
    <source>
        <dbReference type="Pfam" id="PF04542"/>
    </source>
</evidence>
<evidence type="ECO:0000259" key="6">
    <source>
        <dbReference type="Pfam" id="PF08281"/>
    </source>
</evidence>
<organism evidence="7 8">
    <name type="scientific">Bacillus timonensis</name>
    <dbReference type="NCBI Taxonomy" id="1033734"/>
    <lineage>
        <taxon>Bacteria</taxon>
        <taxon>Bacillati</taxon>
        <taxon>Bacillota</taxon>
        <taxon>Bacilli</taxon>
        <taxon>Bacillales</taxon>
        <taxon>Bacillaceae</taxon>
        <taxon>Bacillus</taxon>
    </lineage>
</organism>
<protein>
    <submittedName>
        <fullName evidence="7">Sigma-70 family RNA polymerase sigma factor</fullName>
    </submittedName>
</protein>
<dbReference type="STRING" id="1033734.GCA_000285535_01957"/>
<evidence type="ECO:0000313" key="8">
    <source>
        <dbReference type="Proteomes" id="UP000306477"/>
    </source>
</evidence>
<dbReference type="CDD" id="cd06171">
    <property type="entry name" value="Sigma70_r4"/>
    <property type="match status" value="1"/>
</dbReference>
<dbReference type="GO" id="GO:0006352">
    <property type="term" value="P:DNA-templated transcription initiation"/>
    <property type="evidence" value="ECO:0007669"/>
    <property type="project" value="InterPro"/>
</dbReference>